<accession>A0ACC8XGC2</accession>
<evidence type="ECO:0000313" key="1">
    <source>
        <dbReference type="EMBL" id="ONI42431.1"/>
    </source>
</evidence>
<organism evidence="1 2">
    <name type="scientific">Candidatus Epulonipiscium fishelsonii</name>
    <dbReference type="NCBI Taxonomy" id="77094"/>
    <lineage>
        <taxon>Bacteria</taxon>
        <taxon>Bacillati</taxon>
        <taxon>Bacillota</taxon>
        <taxon>Clostridia</taxon>
        <taxon>Lachnospirales</taxon>
        <taxon>Lachnospiraceae</taxon>
        <taxon>Candidatus Epulonipiscium</taxon>
    </lineage>
</organism>
<dbReference type="Proteomes" id="UP000188605">
    <property type="component" value="Unassembled WGS sequence"/>
</dbReference>
<gene>
    <name evidence="1" type="ORF">AN396_01765</name>
</gene>
<reference evidence="1" key="1">
    <citation type="submission" date="2016-08" db="EMBL/GenBank/DDBJ databases">
        <authorList>
            <person name="Ngugi D.K."/>
            <person name="Miyake S."/>
            <person name="Stingl U."/>
        </authorList>
    </citation>
    <scope>NUCLEOTIDE SEQUENCE</scope>
    <source>
        <strain evidence="1">SCG-B11WGA-EpuloA1</strain>
    </source>
</reference>
<keyword evidence="2" id="KW-1185">Reference proteome</keyword>
<sequence length="313" mass="35680">MESLLLFRQNILKKYITYERQIVTFGKFILILLALTNINISVGTINILTNIFITVLIAITLSILPNAVIVLLCMGLFSIHVLNFNIILGGVSVFIIVMVYLLYIRFYPKESIFILITMVSTPIGLVYTVPIIGGLFFRMSIILPILIGIILNAIYTEIASIVKLSAVEEIIQSVIEYFTKYFLTNETMISQIVILSIVFIIVYLIKVQPFDYAMYVAVITGGMINIVGYMGAILFFHVNSDLFSIFGMSMISMLIAFCFIFMSVVLDYSKVEMVQFEDEKNYYYVKVIPKMEMNQNFNEVKGNYELNKRSIGK</sequence>
<name>A0ACC8XGC2_9FIRM</name>
<evidence type="ECO:0000313" key="2">
    <source>
        <dbReference type="Proteomes" id="UP000188605"/>
    </source>
</evidence>
<dbReference type="EMBL" id="LJDB01000013">
    <property type="protein sequence ID" value="ONI42431.1"/>
    <property type="molecule type" value="Genomic_DNA"/>
</dbReference>
<comment type="caution">
    <text evidence="1">The sequence shown here is derived from an EMBL/GenBank/DDBJ whole genome shotgun (WGS) entry which is preliminary data.</text>
</comment>
<proteinExistence type="predicted"/>
<protein>
    <submittedName>
        <fullName evidence="1">Uncharacterized protein</fullName>
    </submittedName>
</protein>